<dbReference type="KEGG" id="fcj:RN605_13825"/>
<accession>A0AA96F076</accession>
<dbReference type="Proteomes" id="UP001304515">
    <property type="component" value="Chromosome"/>
</dbReference>
<dbReference type="PROSITE" id="PS51186">
    <property type="entry name" value="GNAT"/>
    <property type="match status" value="1"/>
</dbReference>
<feature type="domain" description="N-acetyltransferase" evidence="1">
    <location>
        <begin position="1"/>
        <end position="170"/>
    </location>
</feature>
<dbReference type="AlphaFoldDB" id="A0AA96F076"/>
<dbReference type="InterPro" id="IPR016181">
    <property type="entry name" value="Acyl_CoA_acyltransferase"/>
</dbReference>
<dbReference type="Gene3D" id="3.40.630.30">
    <property type="match status" value="1"/>
</dbReference>
<dbReference type="EMBL" id="CP134890">
    <property type="protein sequence ID" value="WNM21744.1"/>
    <property type="molecule type" value="Genomic_DNA"/>
</dbReference>
<dbReference type="CDD" id="cd04301">
    <property type="entry name" value="NAT_SF"/>
    <property type="match status" value="1"/>
</dbReference>
<dbReference type="RefSeq" id="WP_313325689.1">
    <property type="nucleotide sequence ID" value="NZ_CP134878.1"/>
</dbReference>
<proteinExistence type="predicted"/>
<dbReference type="GO" id="GO:0016747">
    <property type="term" value="F:acyltransferase activity, transferring groups other than amino-acyl groups"/>
    <property type="evidence" value="ECO:0007669"/>
    <property type="project" value="InterPro"/>
</dbReference>
<organism evidence="3 4">
    <name type="scientific">Flavobacterium capsici</name>
    <dbReference type="NCBI Taxonomy" id="3075618"/>
    <lineage>
        <taxon>Bacteria</taxon>
        <taxon>Pseudomonadati</taxon>
        <taxon>Bacteroidota</taxon>
        <taxon>Flavobacteriia</taxon>
        <taxon>Flavobacteriales</taxon>
        <taxon>Flavobacteriaceae</taxon>
        <taxon>Flavobacterium</taxon>
    </lineage>
</organism>
<gene>
    <name evidence="3" type="ORF">RN605_13825</name>
    <name evidence="2" type="ORF">RN608_06655</name>
</gene>
<keyword evidence="4" id="KW-1185">Reference proteome</keyword>
<reference evidence="3 4" key="1">
    <citation type="submission" date="2023-09" db="EMBL/GenBank/DDBJ databases">
        <title>Flavobacterium sp. a novel bacteria isolate from Pepper rhizosphere.</title>
        <authorList>
            <person name="Peng Y."/>
            <person name="Lee J."/>
        </authorList>
    </citation>
    <scope>NUCLEOTIDE SEQUENCE [LARGE SCALE GENOMIC DNA]</scope>
    <source>
        <strain evidence="2">PMR2A8</strain>
        <strain evidence="3 4">PMTSA4</strain>
    </source>
</reference>
<dbReference type="EMBL" id="CP134878">
    <property type="protein sequence ID" value="WNM20354.1"/>
    <property type="molecule type" value="Genomic_DNA"/>
</dbReference>
<evidence type="ECO:0000313" key="3">
    <source>
        <dbReference type="EMBL" id="WNM21744.1"/>
    </source>
</evidence>
<evidence type="ECO:0000313" key="4">
    <source>
        <dbReference type="Proteomes" id="UP001304515"/>
    </source>
</evidence>
<evidence type="ECO:0000313" key="2">
    <source>
        <dbReference type="EMBL" id="WNM20354.1"/>
    </source>
</evidence>
<dbReference type="InterPro" id="IPR000182">
    <property type="entry name" value="GNAT_dom"/>
</dbReference>
<evidence type="ECO:0000259" key="1">
    <source>
        <dbReference type="PROSITE" id="PS51186"/>
    </source>
</evidence>
<name>A0AA96F076_9FLAO</name>
<protein>
    <submittedName>
        <fullName evidence="3">GNAT family N-acetyltransferase</fullName>
    </submittedName>
</protein>
<sequence length="170" mass="19464">MQLTQASSNELKAIMEIVHQAQLFLASLGIDQWQNGYPDENVILNDIANNESFVVKNNENEIMGIAMFTTRTEPTYKIIEGNWLTSDDAKYGVIHRMAVADKFRSFGIAKFVFRQCEDYLKQNNISSMRIDTHQDNKGMQSLLQKSGYHYCGIIYLANGDKRLAFEKIII</sequence>
<dbReference type="SUPFAM" id="SSF55729">
    <property type="entry name" value="Acyl-CoA N-acyltransferases (Nat)"/>
    <property type="match status" value="1"/>
</dbReference>
<dbReference type="Pfam" id="PF00583">
    <property type="entry name" value="Acetyltransf_1"/>
    <property type="match status" value="1"/>
</dbReference>
<accession>A0AA96J9B5</accession>